<dbReference type="RefSeq" id="XP_003063389.1">
    <property type="nucleotide sequence ID" value="XM_003063343.1"/>
</dbReference>
<dbReference type="OrthoDB" id="494673at2759"/>
<dbReference type="GeneID" id="9688624"/>
<keyword evidence="1" id="KW-0472">Membrane</keyword>
<keyword evidence="1" id="KW-1133">Transmembrane helix</keyword>
<dbReference type="CDD" id="cd22671">
    <property type="entry name" value="FHA_APTX-like"/>
    <property type="match status" value="1"/>
</dbReference>
<dbReference type="Proteomes" id="UP000001876">
    <property type="component" value="Unassembled WGS sequence"/>
</dbReference>
<dbReference type="Gene3D" id="2.60.200.20">
    <property type="match status" value="1"/>
</dbReference>
<evidence type="ECO:0000313" key="2">
    <source>
        <dbReference type="EMBL" id="EEH52525.1"/>
    </source>
</evidence>
<dbReference type="AlphaFoldDB" id="C1N5M5"/>
<feature type="transmembrane region" description="Helical" evidence="1">
    <location>
        <begin position="38"/>
        <end position="58"/>
    </location>
</feature>
<organism evidence="3">
    <name type="scientific">Micromonas pusilla (strain CCMP1545)</name>
    <name type="common">Picoplanktonic green alga</name>
    <dbReference type="NCBI Taxonomy" id="564608"/>
    <lineage>
        <taxon>Eukaryota</taxon>
        <taxon>Viridiplantae</taxon>
        <taxon>Chlorophyta</taxon>
        <taxon>Mamiellophyceae</taxon>
        <taxon>Mamiellales</taxon>
        <taxon>Mamiellaceae</taxon>
        <taxon>Micromonas</taxon>
    </lineage>
</organism>
<dbReference type="EMBL" id="GG663748">
    <property type="protein sequence ID" value="EEH52525.1"/>
    <property type="molecule type" value="Genomic_DNA"/>
</dbReference>
<reference evidence="2 3" key="1">
    <citation type="journal article" date="2009" name="Science">
        <title>Green evolution and dynamic adaptations revealed by genomes of the marine picoeukaryotes Micromonas.</title>
        <authorList>
            <person name="Worden A.Z."/>
            <person name="Lee J.H."/>
            <person name="Mock T."/>
            <person name="Rouze P."/>
            <person name="Simmons M.P."/>
            <person name="Aerts A.L."/>
            <person name="Allen A.E."/>
            <person name="Cuvelier M.L."/>
            <person name="Derelle E."/>
            <person name="Everett M.V."/>
            <person name="Foulon E."/>
            <person name="Grimwood J."/>
            <person name="Gundlach H."/>
            <person name="Henrissat B."/>
            <person name="Napoli C."/>
            <person name="McDonald S.M."/>
            <person name="Parker M.S."/>
            <person name="Rombauts S."/>
            <person name="Salamov A."/>
            <person name="Von Dassow P."/>
            <person name="Badger J.H."/>
            <person name="Coutinho P.M."/>
            <person name="Demir E."/>
            <person name="Dubchak I."/>
            <person name="Gentemann C."/>
            <person name="Eikrem W."/>
            <person name="Gready J.E."/>
            <person name="John U."/>
            <person name="Lanier W."/>
            <person name="Lindquist E.A."/>
            <person name="Lucas S."/>
            <person name="Mayer K.F."/>
            <person name="Moreau H."/>
            <person name="Not F."/>
            <person name="Otillar R."/>
            <person name="Panaud O."/>
            <person name="Pangilinan J."/>
            <person name="Paulsen I."/>
            <person name="Piegu B."/>
            <person name="Poliakov A."/>
            <person name="Robbens S."/>
            <person name="Schmutz J."/>
            <person name="Toulza E."/>
            <person name="Wyss T."/>
            <person name="Zelensky A."/>
            <person name="Zhou K."/>
            <person name="Armbrust E.V."/>
            <person name="Bhattacharya D."/>
            <person name="Goodenough U.W."/>
            <person name="Van de Peer Y."/>
            <person name="Grigoriev I.V."/>
        </authorList>
    </citation>
    <scope>NUCLEOTIDE SEQUENCE [LARGE SCALE GENOMIC DNA]</scope>
    <source>
        <strain evidence="2 3">CCMP1545</strain>
    </source>
</reference>
<keyword evidence="3" id="KW-1185">Reference proteome</keyword>
<dbReference type="KEGG" id="mpp:MICPUCDRAFT_48791"/>
<gene>
    <name evidence="2" type="ORF">MICPUCDRAFT_48791</name>
</gene>
<protein>
    <submittedName>
        <fullName evidence="2">Predicted protein</fullName>
    </submittedName>
</protein>
<evidence type="ECO:0000256" key="1">
    <source>
        <dbReference type="SAM" id="Phobius"/>
    </source>
</evidence>
<keyword evidence="1" id="KW-0812">Transmembrane</keyword>
<accession>C1N5M5</accession>
<proteinExistence type="predicted"/>
<feature type="transmembrane region" description="Helical" evidence="1">
    <location>
        <begin position="346"/>
        <end position="375"/>
    </location>
</feature>
<dbReference type="OMA" id="RLAYVHK"/>
<sequence length="599" mass="65250">MGGLFKQFAKSVLNDLASYRTLKVVKISDKRLAYTHKLLMIAIVAYSVLTLIGLHSYMLKEKPDIHMDVTFDDQNVETAVANSANSAYCGASGAANAAYDFSGDATYGYAAYTSNQCVAGLRLADVTYSDADSAKVYTHYSSTTWTSTNDCATSVACDKTIPSATRNGINAFTLTSELYTMSIKATFMTSWGETGVPVKVFVLDSTGKLDNTFSTSSTNLYTQYPNYTVAAFAALSGYTLDTENSLTVSDTFTGNLPVYRLTGMELSVNVDFSNFRAINEYDPFNFDDHATMTVRLINGGDFVSPEYKNVDFNAVTLEAATAGATYEFRGVYLDFQSSGLMGVFDWYTMIVAIIACFVLIGIATSVMDVLGAFVYDSFKNDKYEDDGERQHIEHMILNMETNGVPFRHDDFQVMPNVSIRDFLKVLQRDIVKLSTLAHHMSRDLSAAGLNRHTMEIAQIDASAVKAARFVCVLIGPDRSELFLTGGPQTLGRGHGGMHSKKISHKQLSVIANTHTGAALVRGLPTKNCSGVALGGGPWQTLTENDEVEIMNGDMIGLVLEEAADEDETMVEGVFMFKAYPQEDKKSEGGGWFGGGGNRA</sequence>
<name>C1N5M5_MICPC</name>
<evidence type="ECO:0000313" key="3">
    <source>
        <dbReference type="Proteomes" id="UP000001876"/>
    </source>
</evidence>